<protein>
    <submittedName>
        <fullName evidence="4">Putative solute-binding component of ABC transporter</fullName>
    </submittedName>
</protein>
<organism evidence="4 5">
    <name type="scientific">Candidatus Rhodobacter oscarellae</name>
    <dbReference type="NCBI Taxonomy" id="1675527"/>
    <lineage>
        <taxon>Bacteria</taxon>
        <taxon>Pseudomonadati</taxon>
        <taxon>Pseudomonadota</taxon>
        <taxon>Alphaproteobacteria</taxon>
        <taxon>Rhodobacterales</taxon>
        <taxon>Rhodobacter group</taxon>
        <taxon>Rhodobacter</taxon>
    </lineage>
</organism>
<evidence type="ECO:0000313" key="5">
    <source>
        <dbReference type="Proteomes" id="UP000037178"/>
    </source>
</evidence>
<accession>A0A0J9E668</accession>
<dbReference type="GO" id="GO:0042597">
    <property type="term" value="C:periplasmic space"/>
    <property type="evidence" value="ECO:0007669"/>
    <property type="project" value="UniProtKB-SubCell"/>
</dbReference>
<evidence type="ECO:0000256" key="2">
    <source>
        <dbReference type="ARBA" id="ARBA00008520"/>
    </source>
</evidence>
<dbReference type="EMBL" id="LFTY01000002">
    <property type="protein sequence ID" value="KMW57329.1"/>
    <property type="molecule type" value="Genomic_DNA"/>
</dbReference>
<feature type="signal peptide" evidence="3">
    <location>
        <begin position="1"/>
        <end position="23"/>
    </location>
</feature>
<evidence type="ECO:0000256" key="3">
    <source>
        <dbReference type="SAM" id="SignalP"/>
    </source>
</evidence>
<evidence type="ECO:0000256" key="1">
    <source>
        <dbReference type="ARBA" id="ARBA00004418"/>
    </source>
</evidence>
<dbReference type="OrthoDB" id="6416561at2"/>
<comment type="subcellular location">
    <subcellularLocation>
        <location evidence="1">Periplasm</location>
    </subcellularLocation>
</comment>
<dbReference type="InterPro" id="IPR050490">
    <property type="entry name" value="Bact_solute-bd_prot1"/>
</dbReference>
<dbReference type="SUPFAM" id="SSF53850">
    <property type="entry name" value="Periplasmic binding protein-like II"/>
    <property type="match status" value="1"/>
</dbReference>
<dbReference type="RefSeq" id="WP_049643066.1">
    <property type="nucleotide sequence ID" value="NZ_LFTY01000002.1"/>
</dbReference>
<name>A0A0J9E668_9RHOB</name>
<dbReference type="PANTHER" id="PTHR43649:SF12">
    <property type="entry name" value="DIACETYLCHITOBIOSE BINDING PROTEIN DASA"/>
    <property type="match status" value="1"/>
</dbReference>
<dbReference type="PATRIC" id="fig|1675527.3.peg.2406"/>
<evidence type="ECO:0000313" key="4">
    <source>
        <dbReference type="EMBL" id="KMW57329.1"/>
    </source>
</evidence>
<comment type="similarity">
    <text evidence="2">Belongs to the bacterial solute-binding protein 1 family.</text>
</comment>
<reference evidence="4 5" key="1">
    <citation type="submission" date="2015-06" db="EMBL/GenBank/DDBJ databases">
        <title>Draft genome sequence of an Alphaproteobacteria species associated to the Mediterranean sponge Oscarella lobularis.</title>
        <authorList>
            <person name="Jourda C."/>
            <person name="Santini S."/>
            <person name="Claverie J.-M."/>
        </authorList>
    </citation>
    <scope>NUCLEOTIDE SEQUENCE [LARGE SCALE GENOMIC DNA]</scope>
    <source>
        <strain evidence="4">IGS</strain>
    </source>
</reference>
<keyword evidence="3" id="KW-0732">Signal</keyword>
<keyword evidence="5" id="KW-1185">Reference proteome</keyword>
<dbReference type="Gene3D" id="3.40.190.10">
    <property type="entry name" value="Periplasmic binding protein-like II"/>
    <property type="match status" value="1"/>
</dbReference>
<dbReference type="Proteomes" id="UP000037178">
    <property type="component" value="Unassembled WGS sequence"/>
</dbReference>
<feature type="chain" id="PRO_5005318181" evidence="3">
    <location>
        <begin position="24"/>
        <end position="421"/>
    </location>
</feature>
<gene>
    <name evidence="4" type="ORF">AIOL_002291</name>
</gene>
<sequence length="421" mass="44459">MKLTLKMAALSTTAIMAASAATADEIDFLCYQDGNECEVFEAMAATFKDATGHTVVVNTVGYDVIRDQLLNQAQAGNAPDIARVTNPGAFGRLALDLTPYVDAAYWEANYGSMLPWFRAPGGEDNGIYGWNTQLTVTGPYVNVTAFEDAGVEMPGEGATWDDWAAAAKEVQDTMGLTAGLVMDRTAHRWAGPAFSYGAQFFDDAGEPLLVDEGFRNFAEVFIGWHESGLMPAEGWPAGSGTQYRNAAPLFLAGDAAMHMSGSWMINNYANNISDFDWKAVPAPCGPGGCGAMPGGASLVVFGDTEVPDAAAMFVDWMAQTEQAEMFASETNNITAHAGLQASGVDYQNATPTIAAALSTFAANAGTATTTTPQAYVFQGYAKNFAIYGIVPDYITKAINGEMSLDEALAAIDADVAAKIAE</sequence>
<dbReference type="STRING" id="1675527.AIOL_002291"/>
<dbReference type="InterPro" id="IPR006059">
    <property type="entry name" value="SBP"/>
</dbReference>
<dbReference type="PANTHER" id="PTHR43649">
    <property type="entry name" value="ARABINOSE-BINDING PROTEIN-RELATED"/>
    <property type="match status" value="1"/>
</dbReference>
<proteinExistence type="inferred from homology"/>
<dbReference type="AlphaFoldDB" id="A0A0J9E668"/>
<dbReference type="Pfam" id="PF01547">
    <property type="entry name" value="SBP_bac_1"/>
    <property type="match status" value="1"/>
</dbReference>
<comment type="caution">
    <text evidence="4">The sequence shown here is derived from an EMBL/GenBank/DDBJ whole genome shotgun (WGS) entry which is preliminary data.</text>
</comment>